<proteinExistence type="predicted"/>
<accession>A0A6A4SB34</accession>
<reference evidence="1 2" key="1">
    <citation type="submission" date="2019-06" db="EMBL/GenBank/DDBJ databases">
        <title>Draft genomes of female and male turbot (Scophthalmus maximus).</title>
        <authorList>
            <person name="Xu H."/>
            <person name="Xu X.-W."/>
            <person name="Shao C."/>
            <person name="Chen S."/>
        </authorList>
    </citation>
    <scope>NUCLEOTIDE SEQUENCE [LARGE SCALE GENOMIC DNA]</scope>
    <source>
        <strain evidence="1">Ysfricsl-2016a</strain>
        <tissue evidence="1">Blood</tissue>
    </source>
</reference>
<name>A0A6A4SB34_SCOMX</name>
<dbReference type="AlphaFoldDB" id="A0A6A4SB34"/>
<evidence type="ECO:0000313" key="1">
    <source>
        <dbReference type="EMBL" id="KAF0029605.1"/>
    </source>
</evidence>
<comment type="caution">
    <text evidence="1">The sequence shown here is derived from an EMBL/GenBank/DDBJ whole genome shotgun (WGS) entry which is preliminary data.</text>
</comment>
<evidence type="ECO:0000313" key="2">
    <source>
        <dbReference type="Proteomes" id="UP000438429"/>
    </source>
</evidence>
<gene>
    <name evidence="1" type="ORF">F2P81_018710</name>
</gene>
<dbReference type="EMBL" id="VEVO01000016">
    <property type="protein sequence ID" value="KAF0029605.1"/>
    <property type="molecule type" value="Genomic_DNA"/>
</dbReference>
<protein>
    <submittedName>
        <fullName evidence="1">Uncharacterized protein</fullName>
    </submittedName>
</protein>
<sequence>MSTGGAVWQHLERLTGAKELQRNWHPFEASSTLSPPSRKVVRLLLQVEQIREASKKSFQIDDSSNLPKSIICYSAKLTKGEIGQARQVLRFPLLPSTSS</sequence>
<organism evidence="1 2">
    <name type="scientific">Scophthalmus maximus</name>
    <name type="common">Turbot</name>
    <name type="synonym">Psetta maxima</name>
    <dbReference type="NCBI Taxonomy" id="52904"/>
    <lineage>
        <taxon>Eukaryota</taxon>
        <taxon>Metazoa</taxon>
        <taxon>Chordata</taxon>
        <taxon>Craniata</taxon>
        <taxon>Vertebrata</taxon>
        <taxon>Euteleostomi</taxon>
        <taxon>Actinopterygii</taxon>
        <taxon>Neopterygii</taxon>
        <taxon>Teleostei</taxon>
        <taxon>Neoteleostei</taxon>
        <taxon>Acanthomorphata</taxon>
        <taxon>Carangaria</taxon>
        <taxon>Pleuronectiformes</taxon>
        <taxon>Pleuronectoidei</taxon>
        <taxon>Scophthalmidae</taxon>
        <taxon>Scophthalmus</taxon>
    </lineage>
</organism>
<dbReference type="Proteomes" id="UP000438429">
    <property type="component" value="Unassembled WGS sequence"/>
</dbReference>